<dbReference type="EMBL" id="MU006118">
    <property type="protein sequence ID" value="KAF2834463.1"/>
    <property type="molecule type" value="Genomic_DNA"/>
</dbReference>
<evidence type="ECO:0000256" key="1">
    <source>
        <dbReference type="SAM" id="MobiDB-lite"/>
    </source>
</evidence>
<organism evidence="2 3">
    <name type="scientific">Patellaria atrata CBS 101060</name>
    <dbReference type="NCBI Taxonomy" id="1346257"/>
    <lineage>
        <taxon>Eukaryota</taxon>
        <taxon>Fungi</taxon>
        <taxon>Dikarya</taxon>
        <taxon>Ascomycota</taxon>
        <taxon>Pezizomycotina</taxon>
        <taxon>Dothideomycetes</taxon>
        <taxon>Dothideomycetes incertae sedis</taxon>
        <taxon>Patellariales</taxon>
        <taxon>Patellariaceae</taxon>
        <taxon>Patellaria</taxon>
    </lineage>
</organism>
<reference evidence="2" key="1">
    <citation type="journal article" date="2020" name="Stud. Mycol.">
        <title>101 Dothideomycetes genomes: a test case for predicting lifestyles and emergence of pathogens.</title>
        <authorList>
            <person name="Haridas S."/>
            <person name="Albert R."/>
            <person name="Binder M."/>
            <person name="Bloem J."/>
            <person name="Labutti K."/>
            <person name="Salamov A."/>
            <person name="Andreopoulos B."/>
            <person name="Baker S."/>
            <person name="Barry K."/>
            <person name="Bills G."/>
            <person name="Bluhm B."/>
            <person name="Cannon C."/>
            <person name="Castanera R."/>
            <person name="Culley D."/>
            <person name="Daum C."/>
            <person name="Ezra D."/>
            <person name="Gonzalez J."/>
            <person name="Henrissat B."/>
            <person name="Kuo A."/>
            <person name="Liang C."/>
            <person name="Lipzen A."/>
            <person name="Lutzoni F."/>
            <person name="Magnuson J."/>
            <person name="Mondo S."/>
            <person name="Nolan M."/>
            <person name="Ohm R."/>
            <person name="Pangilinan J."/>
            <person name="Park H.-J."/>
            <person name="Ramirez L."/>
            <person name="Alfaro M."/>
            <person name="Sun H."/>
            <person name="Tritt A."/>
            <person name="Yoshinaga Y."/>
            <person name="Zwiers L.-H."/>
            <person name="Turgeon B."/>
            <person name="Goodwin S."/>
            <person name="Spatafora J."/>
            <person name="Crous P."/>
            <person name="Grigoriev I."/>
        </authorList>
    </citation>
    <scope>NUCLEOTIDE SEQUENCE</scope>
    <source>
        <strain evidence="2">CBS 101060</strain>
    </source>
</reference>
<feature type="region of interest" description="Disordered" evidence="1">
    <location>
        <begin position="106"/>
        <end position="156"/>
    </location>
</feature>
<protein>
    <submittedName>
        <fullName evidence="2">Uncharacterized protein</fullName>
    </submittedName>
</protein>
<proteinExistence type="predicted"/>
<name>A0A9P4VKH1_9PEZI</name>
<feature type="compositionally biased region" description="Basic and acidic residues" evidence="1">
    <location>
        <begin position="106"/>
        <end position="123"/>
    </location>
</feature>
<evidence type="ECO:0000313" key="3">
    <source>
        <dbReference type="Proteomes" id="UP000799429"/>
    </source>
</evidence>
<accession>A0A9P4VKH1</accession>
<dbReference type="AlphaFoldDB" id="A0A9P4VKH1"/>
<comment type="caution">
    <text evidence="2">The sequence shown here is derived from an EMBL/GenBank/DDBJ whole genome shotgun (WGS) entry which is preliminary data.</text>
</comment>
<keyword evidence="3" id="KW-1185">Reference proteome</keyword>
<dbReference type="Proteomes" id="UP000799429">
    <property type="component" value="Unassembled WGS sequence"/>
</dbReference>
<feature type="compositionally biased region" description="Basic and acidic residues" evidence="1">
    <location>
        <begin position="131"/>
        <end position="140"/>
    </location>
</feature>
<gene>
    <name evidence="2" type="ORF">M501DRAFT_990237</name>
</gene>
<sequence>MNRTLPGPKLAIIPNTTTPKLYAEDYYLPLQAIANGTSPSVDIPLFPSYITQILKTPSTKPNTNPSNEDLNICPVSLDVFVLGECSTTPVKPMEAGTDQMVEKYLTIDKTEKTTSRSTQDKTESSSINRSKGPETARESSKLPSDQGAEATAGNQP</sequence>
<evidence type="ECO:0000313" key="2">
    <source>
        <dbReference type="EMBL" id="KAF2834463.1"/>
    </source>
</evidence>